<evidence type="ECO:0000313" key="2">
    <source>
        <dbReference type="Proteomes" id="UP000318380"/>
    </source>
</evidence>
<proteinExistence type="predicted"/>
<keyword evidence="2" id="KW-1185">Reference proteome</keyword>
<dbReference type="AlphaFoldDB" id="A0A561BKS3"/>
<name>A0A561BKS3_9ACTN</name>
<evidence type="ECO:0000313" key="1">
    <source>
        <dbReference type="EMBL" id="TWD79469.1"/>
    </source>
</evidence>
<dbReference type="EMBL" id="VIVK01000001">
    <property type="protein sequence ID" value="TWD79469.1"/>
    <property type="molecule type" value="Genomic_DNA"/>
</dbReference>
<gene>
    <name evidence="1" type="ORF">FB561_0528</name>
</gene>
<sequence>MNDEPVRYETVEAELQRLIDRLYQADETTVRTEAARLHALADQVEDEAGRERAHRRANQLPRLLAGPRVATSEQFRQAQQLLDQALNSTGTPQQRLAEVEASMDRIGQLADDAPGAEAGAIRRMTSTLLRLADHLEASR</sequence>
<accession>A0A561BKS3</accession>
<dbReference type="Proteomes" id="UP000318380">
    <property type="component" value="Unassembled WGS sequence"/>
</dbReference>
<protein>
    <submittedName>
        <fullName evidence="1">Uncharacterized protein</fullName>
    </submittedName>
</protein>
<reference evidence="1 2" key="1">
    <citation type="submission" date="2019-06" db="EMBL/GenBank/DDBJ databases">
        <title>Sequencing the genomes of 1000 actinobacteria strains.</title>
        <authorList>
            <person name="Klenk H.-P."/>
        </authorList>
    </citation>
    <scope>NUCLEOTIDE SEQUENCE [LARGE SCALE GENOMIC DNA]</scope>
    <source>
        <strain evidence="1 2">DSM 24683</strain>
    </source>
</reference>
<organism evidence="1 2">
    <name type="scientific">Kribbella amoyensis</name>
    <dbReference type="NCBI Taxonomy" id="996641"/>
    <lineage>
        <taxon>Bacteria</taxon>
        <taxon>Bacillati</taxon>
        <taxon>Actinomycetota</taxon>
        <taxon>Actinomycetes</taxon>
        <taxon>Propionibacteriales</taxon>
        <taxon>Kribbellaceae</taxon>
        <taxon>Kribbella</taxon>
    </lineage>
</organism>
<comment type="caution">
    <text evidence="1">The sequence shown here is derived from an EMBL/GenBank/DDBJ whole genome shotgun (WGS) entry which is preliminary data.</text>
</comment>
<dbReference type="RefSeq" id="WP_145802631.1">
    <property type="nucleotide sequence ID" value="NZ_VIVK01000001.1"/>
</dbReference>
<dbReference type="OrthoDB" id="3829780at2"/>